<dbReference type="KEGG" id="cav:M832_02940"/>
<keyword evidence="7" id="KW-0998">Cell outer membrane</keyword>
<evidence type="ECO:0000256" key="4">
    <source>
        <dbReference type="ARBA" id="ARBA00022729"/>
    </source>
</evidence>
<evidence type="ECO:0000256" key="1">
    <source>
        <dbReference type="ARBA" id="ARBA00004370"/>
    </source>
</evidence>
<gene>
    <name evidence="10" type="primary">yaeT</name>
    <name evidence="10" type="ORF">M832_02940</name>
</gene>
<dbReference type="InterPro" id="IPR010827">
    <property type="entry name" value="BamA/TamA_POTRA"/>
</dbReference>
<dbReference type="InterPro" id="IPR023707">
    <property type="entry name" value="OM_assembly_BamA"/>
</dbReference>
<evidence type="ECO:0000256" key="7">
    <source>
        <dbReference type="ARBA" id="ARBA00023237"/>
    </source>
</evidence>
<dbReference type="PANTHER" id="PTHR12815:SF47">
    <property type="entry name" value="TRANSLOCATION AND ASSEMBLY MODULE SUBUNIT TAMA"/>
    <property type="match status" value="1"/>
</dbReference>
<evidence type="ECO:0000256" key="2">
    <source>
        <dbReference type="ARBA" id="ARBA00022452"/>
    </source>
</evidence>
<reference evidence="10 11" key="1">
    <citation type="journal article" date="2014" name="Syst. Appl. Microbiol.">
        <title>Evidence for the existence of two new members of the family Chlamydiaceae and proposal of Chlamydia avium sp. nov. and Chlamydia gallinacea sp. nov.</title>
        <authorList>
            <person name="Sachse K."/>
            <person name="Laroucau K."/>
            <person name="Riege K."/>
            <person name="Wehner S."/>
            <person name="Dilcher M."/>
            <person name="Creasy H.H."/>
            <person name="Weidmann M."/>
            <person name="Myers G."/>
            <person name="Vorimore F."/>
            <person name="Vicari N."/>
            <person name="Magnino S."/>
            <person name="Liebler-Tenorio E."/>
            <person name="Ruettger A."/>
            <person name="Bavoil P.M."/>
            <person name="Hufert F.T."/>
            <person name="Rossello-Mora R."/>
            <person name="Marz M."/>
        </authorList>
    </citation>
    <scope>NUCLEOTIDE SEQUENCE [LARGE SCALE GENOMIC DNA]</scope>
    <source>
        <strain evidence="10 11">10DC88</strain>
    </source>
</reference>
<dbReference type="HOGENOM" id="CLU_007664_1_1_0"/>
<organism evidence="10 11">
    <name type="scientific">Chlamydia avium 10DC88</name>
    <dbReference type="NCBI Taxonomy" id="1229831"/>
    <lineage>
        <taxon>Bacteria</taxon>
        <taxon>Pseudomonadati</taxon>
        <taxon>Chlamydiota</taxon>
        <taxon>Chlamydiia</taxon>
        <taxon>Chlamydiales</taxon>
        <taxon>Chlamydiaceae</taxon>
        <taxon>Chlamydia/Chlamydophila group</taxon>
        <taxon>Chlamydia</taxon>
    </lineage>
</organism>
<keyword evidence="6" id="KW-0472">Membrane</keyword>
<dbReference type="STRING" id="1229831.M832_02940"/>
<comment type="subcellular location">
    <subcellularLocation>
        <location evidence="1">Membrane</location>
    </subcellularLocation>
</comment>
<dbReference type="EMBL" id="CP006571">
    <property type="protein sequence ID" value="AHK63159.1"/>
    <property type="molecule type" value="Genomic_DNA"/>
</dbReference>
<evidence type="ECO:0000256" key="8">
    <source>
        <dbReference type="NCBIfam" id="TIGR03303"/>
    </source>
</evidence>
<feature type="domain" description="POTRA" evidence="9">
    <location>
        <begin position="109"/>
        <end position="185"/>
    </location>
</feature>
<dbReference type="GO" id="GO:0009279">
    <property type="term" value="C:cell outer membrane"/>
    <property type="evidence" value="ECO:0007669"/>
    <property type="project" value="UniProtKB-UniRule"/>
</dbReference>
<feature type="domain" description="POTRA" evidence="9">
    <location>
        <begin position="361"/>
        <end position="440"/>
    </location>
</feature>
<sequence length="793" mass="89380">MLASVYMRNKVILWFTALALIQTPLVITATETVKEGYALVESITITTKGENALNKRPQPKLKTKQGSLFSQTDFDEDLRNLSKDYDKVEPSVDFANGKTIISLVLVAKPSIRHIHVVGNNVVPEYKITKTLQVYENDLFCREKFLKNIDDLRIYYLKRGYFDSQITYELDHNENRGYIDITIKIYEGPCGKIKKLELRGLKRSEKADVKELILTKQYSKTTSWFTGSGLYHPDIVEQDAFTITNYLHNLGYADATVTPKREVDKSGNITLCMDVNKGPLYTLGHVHIEGLDLLPKRLVEKQLSAGPNDIYCPNNIWDGAQKIKDIYSKYGYINTNIDVVFSPHARQPVYDVTYQISEGSPYKVGLIKITGNTHTKHDVILHESSLFPGDTFNRLKLEDTEQRLRNTGYFQSVSVYTVRSQLDPLNSSEQYRDIFIEVKETTTGNLGLFLGFSSLDNLFGGIELSESNFHLLGIHELFSKGPKCLRGGGEYLFLKANFGDKVTDYTVKWTKPHFLNTPWILGVELDKSINKALSKEYSVETYGGNVSTTYILNQKLKYGLHYRGSQTSLHKKKKLQTGPDPETNKGFVSAAGVNLNYDSVNNPRNPTTGIRGGISFEVSGLGGSYHFTKLSINSSIYRKLTRKGVLKIKGEAQFLKPFNNTSKDGIPISERFFLGGETTVRGYKPFLIGPKFSPTEPKGGLSSLLLTEEFQYPLITQPSVSAFVFLDSGFVGLKEYTIRLKDLCSSAGFGLRFDVMNNVPVMLGFGWPFRPTEMFNNEKIDVSQRFFFALGGVF</sequence>
<dbReference type="AlphaFoldDB" id="W8JLM2"/>
<keyword evidence="4" id="KW-0732">Signal</keyword>
<evidence type="ECO:0000259" key="9">
    <source>
        <dbReference type="PROSITE" id="PS51779"/>
    </source>
</evidence>
<dbReference type="Proteomes" id="UP000019433">
    <property type="component" value="Chromosome"/>
</dbReference>
<dbReference type="PANTHER" id="PTHR12815">
    <property type="entry name" value="SORTING AND ASSEMBLY MACHINERY SAMM50 PROTEIN FAMILY MEMBER"/>
    <property type="match status" value="1"/>
</dbReference>
<dbReference type="Pfam" id="PF01103">
    <property type="entry name" value="Omp85"/>
    <property type="match status" value="1"/>
</dbReference>
<keyword evidence="2" id="KW-1134">Transmembrane beta strand</keyword>
<feature type="domain" description="POTRA" evidence="9">
    <location>
        <begin position="280"/>
        <end position="358"/>
    </location>
</feature>
<keyword evidence="5" id="KW-0677">Repeat</keyword>
<dbReference type="Pfam" id="PF07244">
    <property type="entry name" value="POTRA"/>
    <property type="match status" value="4"/>
</dbReference>
<dbReference type="InterPro" id="IPR034746">
    <property type="entry name" value="POTRA"/>
</dbReference>
<dbReference type="InterPro" id="IPR039910">
    <property type="entry name" value="D15-like"/>
</dbReference>
<dbReference type="NCBIfam" id="TIGR03303">
    <property type="entry name" value="OM_YaeT"/>
    <property type="match status" value="1"/>
</dbReference>
<dbReference type="PROSITE" id="PS51779">
    <property type="entry name" value="POTRA"/>
    <property type="match status" value="3"/>
</dbReference>
<protein>
    <recommendedName>
        <fullName evidence="8">Outer membrane protein assembly factor BamA</fullName>
    </recommendedName>
</protein>
<dbReference type="PIRSF" id="PIRSF006076">
    <property type="entry name" value="OM_assembly_OMP85"/>
    <property type="match status" value="1"/>
</dbReference>
<evidence type="ECO:0000313" key="11">
    <source>
        <dbReference type="Proteomes" id="UP000019433"/>
    </source>
</evidence>
<evidence type="ECO:0000256" key="6">
    <source>
        <dbReference type="ARBA" id="ARBA00023136"/>
    </source>
</evidence>
<accession>W8JLM2</accession>
<proteinExistence type="predicted"/>
<dbReference type="GO" id="GO:0071709">
    <property type="term" value="P:membrane assembly"/>
    <property type="evidence" value="ECO:0007669"/>
    <property type="project" value="InterPro"/>
</dbReference>
<dbReference type="eggNOG" id="COG4775">
    <property type="taxonomic scope" value="Bacteria"/>
</dbReference>
<dbReference type="InterPro" id="IPR000184">
    <property type="entry name" value="Bac_surfAg_D15"/>
</dbReference>
<name>W8JLM2_9CHLA</name>
<keyword evidence="3" id="KW-0812">Transmembrane</keyword>
<dbReference type="Gene3D" id="3.10.20.310">
    <property type="entry name" value="membrane protein fhac"/>
    <property type="match status" value="4"/>
</dbReference>
<evidence type="ECO:0000313" key="10">
    <source>
        <dbReference type="EMBL" id="AHK63159.1"/>
    </source>
</evidence>
<dbReference type="Gene3D" id="2.40.160.50">
    <property type="entry name" value="membrane protein fhac: a member of the omp85/tpsb transporter family"/>
    <property type="match status" value="1"/>
</dbReference>
<evidence type="ECO:0000256" key="3">
    <source>
        <dbReference type="ARBA" id="ARBA00022692"/>
    </source>
</evidence>
<evidence type="ECO:0000256" key="5">
    <source>
        <dbReference type="ARBA" id="ARBA00022737"/>
    </source>
</evidence>
<dbReference type="PATRIC" id="fig|1229831.3.peg.298"/>